<dbReference type="InterPro" id="IPR050464">
    <property type="entry name" value="Zeta_carotene_desat/Oxidored"/>
</dbReference>
<dbReference type="InterPro" id="IPR036188">
    <property type="entry name" value="FAD/NAD-bd_sf"/>
</dbReference>
<dbReference type="InterPro" id="IPR002937">
    <property type="entry name" value="Amino_oxidase"/>
</dbReference>
<organism evidence="2">
    <name type="scientific">uncultured Sphingomonadaceae bacterium</name>
    <dbReference type="NCBI Taxonomy" id="169976"/>
    <lineage>
        <taxon>Bacteria</taxon>
        <taxon>Pseudomonadati</taxon>
        <taxon>Pseudomonadota</taxon>
        <taxon>Alphaproteobacteria</taxon>
        <taxon>Sphingomonadales</taxon>
        <taxon>Sphingomonadaceae</taxon>
        <taxon>environmental samples</taxon>
    </lineage>
</organism>
<protein>
    <submittedName>
        <fullName evidence="2">COG1232: Protoporphyrinogen oxidase</fullName>
    </submittedName>
</protein>
<dbReference type="PANTHER" id="PTHR42923:SF46">
    <property type="entry name" value="AMINE OXIDASE"/>
    <property type="match status" value="1"/>
</dbReference>
<dbReference type="Gene3D" id="3.50.50.60">
    <property type="entry name" value="FAD/NAD(P)-binding domain"/>
    <property type="match status" value="1"/>
</dbReference>
<name>A0A6J4RWP1_9SPHN</name>
<evidence type="ECO:0000313" key="2">
    <source>
        <dbReference type="EMBL" id="CAA9483628.1"/>
    </source>
</evidence>
<sequence length="457" mass="51353">MNAPLASSAADPVVIVGGGFTGLSAAYELAKAGRRVVVLEKQSMVGGLAMGFTVGEFTLERFYHHWFTNDVHVMDLIKEVGLADQVVFRPTRTGMYYANTIFRLSTPLDLLRFKALSMPNRIRLGLLALRARRIKDWRAIEGMTARDWLIKLAGPEVYRVVWEPLLSGKFGPYADKVGAVWFWKKLALRGGSRASDGREVLAYYKGGFSELAEAIKRRLEEMGVEIRLNAGATGLEVADGQATAVWTEAGRVPASDVLLTQALPLIADLFEGNLDSAYVASLRRIDYLANICLVLELDRSLSETYWLNVNDPTFPFVGVIEHTNFEPPESYGGRHIVYLSKYLPETDELYRMGDEEVLEFAMPHLQRMFPNFRREWVRKHHVWRARFSQQISEPNYSKLIPAEQTPLANVLITTLAQIYPEDRGTNYAIREGRRVGRVLAARFGRAAPRPAIEADAA</sequence>
<proteinExistence type="predicted"/>
<dbReference type="SUPFAM" id="SSF51905">
    <property type="entry name" value="FAD/NAD(P)-binding domain"/>
    <property type="match status" value="1"/>
</dbReference>
<dbReference type="NCBIfam" id="NF005560">
    <property type="entry name" value="PRK07233.1"/>
    <property type="match status" value="1"/>
</dbReference>
<dbReference type="PRINTS" id="PR00419">
    <property type="entry name" value="ADXRDTASE"/>
</dbReference>
<feature type="domain" description="Amine oxidase" evidence="1">
    <location>
        <begin position="20"/>
        <end position="414"/>
    </location>
</feature>
<accession>A0A6J4RWP1</accession>
<dbReference type="AlphaFoldDB" id="A0A6J4RWP1"/>
<gene>
    <name evidence="2" type="ORF">AVDCRST_MAG39-195</name>
</gene>
<dbReference type="EMBL" id="CADCVW010000013">
    <property type="protein sequence ID" value="CAA9483628.1"/>
    <property type="molecule type" value="Genomic_DNA"/>
</dbReference>
<evidence type="ECO:0000259" key="1">
    <source>
        <dbReference type="Pfam" id="PF01593"/>
    </source>
</evidence>
<dbReference type="GO" id="GO:0016491">
    <property type="term" value="F:oxidoreductase activity"/>
    <property type="evidence" value="ECO:0007669"/>
    <property type="project" value="InterPro"/>
</dbReference>
<dbReference type="Pfam" id="PF01593">
    <property type="entry name" value="Amino_oxidase"/>
    <property type="match status" value="1"/>
</dbReference>
<reference evidence="2" key="1">
    <citation type="submission" date="2020-02" db="EMBL/GenBank/DDBJ databases">
        <authorList>
            <person name="Meier V. D."/>
        </authorList>
    </citation>
    <scope>NUCLEOTIDE SEQUENCE</scope>
    <source>
        <strain evidence="2">AVDCRST_MAG39</strain>
    </source>
</reference>
<dbReference type="PANTHER" id="PTHR42923">
    <property type="entry name" value="PROTOPORPHYRINOGEN OXIDASE"/>
    <property type="match status" value="1"/>
</dbReference>